<keyword evidence="2" id="KW-1185">Reference proteome</keyword>
<dbReference type="EMBL" id="JAMQOP010000004">
    <property type="protein sequence ID" value="MDS0300866.1"/>
    <property type="molecule type" value="Genomic_DNA"/>
</dbReference>
<sequence length="66" mass="7095">MVANPVTAFFDADARVVPGSPTGLTEKPRRKRARETFVLAAANLSRATDVAATPNSLHRAFRPGVF</sequence>
<protein>
    <recommendedName>
        <fullName evidence="3">Transposase</fullName>
    </recommendedName>
</protein>
<evidence type="ECO:0000313" key="1">
    <source>
        <dbReference type="EMBL" id="MDS0300866.1"/>
    </source>
</evidence>
<dbReference type="Proteomes" id="UP001257060">
    <property type="component" value="Unassembled WGS sequence"/>
</dbReference>
<gene>
    <name evidence="1" type="ORF">NDI76_19125</name>
</gene>
<comment type="caution">
    <text evidence="1">The sequence shown here is derived from an EMBL/GenBank/DDBJ whole genome shotgun (WGS) entry which is preliminary data.</text>
</comment>
<organism evidence="1 2">
    <name type="scientific">Halogeometricum salsisoli</name>
    <dbReference type="NCBI Taxonomy" id="2950536"/>
    <lineage>
        <taxon>Archaea</taxon>
        <taxon>Methanobacteriati</taxon>
        <taxon>Methanobacteriota</taxon>
        <taxon>Stenosarchaea group</taxon>
        <taxon>Halobacteria</taxon>
        <taxon>Halobacteriales</taxon>
        <taxon>Haloferacaceae</taxon>
        <taxon>Halogeometricum</taxon>
    </lineage>
</organism>
<reference evidence="1 2" key="1">
    <citation type="submission" date="2022-06" db="EMBL/GenBank/DDBJ databases">
        <title>Halogeometricum sp. a new haloarchaeum isolate from saline soil.</title>
        <authorList>
            <person name="Strakova D."/>
            <person name="Galisteo C."/>
            <person name="Sanchez-Porro C."/>
            <person name="Ventosa A."/>
        </authorList>
    </citation>
    <scope>NUCLEOTIDE SEQUENCE [LARGE SCALE GENOMIC DNA]</scope>
    <source>
        <strain evidence="1 2">S1BR25-6</strain>
    </source>
</reference>
<accession>A0ABU2GJ52</accession>
<evidence type="ECO:0000313" key="2">
    <source>
        <dbReference type="Proteomes" id="UP001257060"/>
    </source>
</evidence>
<dbReference type="RefSeq" id="WP_310925783.1">
    <property type="nucleotide sequence ID" value="NZ_JAMQOP010000004.1"/>
</dbReference>
<evidence type="ECO:0008006" key="3">
    <source>
        <dbReference type="Google" id="ProtNLM"/>
    </source>
</evidence>
<proteinExistence type="predicted"/>
<name>A0ABU2GJ52_9EURY</name>